<dbReference type="PANTHER" id="PTHR35889:SF3">
    <property type="entry name" value="F-BOX DOMAIN-CONTAINING PROTEIN"/>
    <property type="match status" value="1"/>
</dbReference>
<dbReference type="GO" id="GO:0020037">
    <property type="term" value="F:heme binding"/>
    <property type="evidence" value="ECO:0007669"/>
    <property type="project" value="InterPro"/>
</dbReference>
<dbReference type="InterPro" id="IPR036909">
    <property type="entry name" value="Cyt_c-like_dom_sf"/>
</dbReference>
<evidence type="ECO:0000259" key="1">
    <source>
        <dbReference type="Pfam" id="PF07583"/>
    </source>
</evidence>
<dbReference type="InterPro" id="IPR011429">
    <property type="entry name" value="Cyt_c_Planctomycete-type"/>
</dbReference>
<dbReference type="GO" id="GO:0009055">
    <property type="term" value="F:electron transfer activity"/>
    <property type="evidence" value="ECO:0007669"/>
    <property type="project" value="InterPro"/>
</dbReference>
<dbReference type="AlphaFoldDB" id="A0A382D686"/>
<evidence type="ECO:0000259" key="2">
    <source>
        <dbReference type="Pfam" id="PF07635"/>
    </source>
</evidence>
<evidence type="ECO:0008006" key="4">
    <source>
        <dbReference type="Google" id="ProtNLM"/>
    </source>
</evidence>
<organism evidence="3">
    <name type="scientific">marine metagenome</name>
    <dbReference type="NCBI Taxonomy" id="408172"/>
    <lineage>
        <taxon>unclassified sequences</taxon>
        <taxon>metagenomes</taxon>
        <taxon>ecological metagenomes</taxon>
    </lineage>
</organism>
<reference evidence="3" key="1">
    <citation type="submission" date="2018-05" db="EMBL/GenBank/DDBJ databases">
        <authorList>
            <person name="Lanie J.A."/>
            <person name="Ng W.-L."/>
            <person name="Kazmierczak K.M."/>
            <person name="Andrzejewski T.M."/>
            <person name="Davidsen T.M."/>
            <person name="Wayne K.J."/>
            <person name="Tettelin H."/>
            <person name="Glass J.I."/>
            <person name="Rusch D."/>
            <person name="Podicherti R."/>
            <person name="Tsui H.-C.T."/>
            <person name="Winkler M.E."/>
        </authorList>
    </citation>
    <scope>NUCLEOTIDE SEQUENCE</scope>
</reference>
<dbReference type="Pfam" id="PF07635">
    <property type="entry name" value="PSCyt1"/>
    <property type="match status" value="1"/>
</dbReference>
<feature type="non-terminal residue" evidence="3">
    <location>
        <position position="1"/>
    </location>
</feature>
<gene>
    <name evidence="3" type="ORF">METZ01_LOCUS185947</name>
</gene>
<protein>
    <recommendedName>
        <fullName evidence="4">Cytochrome c domain-containing protein</fullName>
    </recommendedName>
</protein>
<feature type="domain" description="Cytochrome C Planctomycete-type" evidence="2">
    <location>
        <begin position="36"/>
        <end position="81"/>
    </location>
</feature>
<sequence>MIRPLKLICLIAPLGILAAEPISYDREVRPILTTNCYQCHGPDGEARKGDLRLDMEAEAREVLKEMVPRITHKDPKERMPPIKSGKKLSTSEIATIRTWIEQGAKWEAHWSLKPLKRPALPKLPAPQKDWARNSIDLFIRAKQAQAGVAPSTEADNRTLIRRMTFDLTGLPPTPKEIAEFETAARKNRDKAISGLADRLLASPRYGERWGRHWLDVVKYADTCGYDKDKLRPNAWPYRDYVIRSFNEGKPYARFVQEQIAGDALFPGTADGILGLGFIAAGPWDFIGHVEVPESKIDGRVARHIDRDEMVSNTLNTFTSATIQCARCHDHKFDPFTQKHYYSLQSVFAAVDRAERPYGAQPGLAKKKSDLSQRITEL</sequence>
<evidence type="ECO:0000313" key="3">
    <source>
        <dbReference type="EMBL" id="SVB33093.1"/>
    </source>
</evidence>
<dbReference type="SUPFAM" id="SSF46626">
    <property type="entry name" value="Cytochrome c"/>
    <property type="match status" value="1"/>
</dbReference>
<accession>A0A382D686</accession>
<dbReference type="Pfam" id="PF07583">
    <property type="entry name" value="PSCyt2"/>
    <property type="match status" value="1"/>
</dbReference>
<feature type="non-terminal residue" evidence="3">
    <location>
        <position position="377"/>
    </location>
</feature>
<dbReference type="PANTHER" id="PTHR35889">
    <property type="entry name" value="CYCLOINULO-OLIGOSACCHARIDE FRUCTANOTRANSFERASE-RELATED"/>
    <property type="match status" value="1"/>
</dbReference>
<feature type="domain" description="DUF1549" evidence="1">
    <location>
        <begin position="135"/>
        <end position="351"/>
    </location>
</feature>
<dbReference type="InterPro" id="IPR011444">
    <property type="entry name" value="DUF1549"/>
</dbReference>
<name>A0A382D686_9ZZZZ</name>
<dbReference type="EMBL" id="UINC01037507">
    <property type="protein sequence ID" value="SVB33093.1"/>
    <property type="molecule type" value="Genomic_DNA"/>
</dbReference>
<dbReference type="Gene3D" id="1.10.760.10">
    <property type="entry name" value="Cytochrome c-like domain"/>
    <property type="match status" value="1"/>
</dbReference>
<proteinExistence type="predicted"/>